<evidence type="ECO:0000256" key="3">
    <source>
        <dbReference type="ARBA" id="ARBA00022741"/>
    </source>
</evidence>
<name>A0A6L9LBP2_9BACT</name>
<evidence type="ECO:0000256" key="1">
    <source>
        <dbReference type="ARBA" id="ARBA00005417"/>
    </source>
</evidence>
<evidence type="ECO:0000313" key="7">
    <source>
        <dbReference type="Proteomes" id="UP000474175"/>
    </source>
</evidence>
<dbReference type="InterPro" id="IPR003439">
    <property type="entry name" value="ABC_transporter-like_ATP-bd"/>
</dbReference>
<dbReference type="PANTHER" id="PTHR43335:SF4">
    <property type="entry name" value="ABC TRANSPORTER, ATP-BINDING PROTEIN"/>
    <property type="match status" value="1"/>
</dbReference>
<gene>
    <name evidence="6" type="primary">gldA</name>
    <name evidence="6" type="ORF">GK108_18880</name>
</gene>
<evidence type="ECO:0000256" key="2">
    <source>
        <dbReference type="ARBA" id="ARBA00022448"/>
    </source>
</evidence>
<evidence type="ECO:0000313" key="6">
    <source>
        <dbReference type="EMBL" id="NDU96957.1"/>
    </source>
</evidence>
<comment type="similarity">
    <text evidence="1">Belongs to the ABC transporter superfamily.</text>
</comment>
<dbReference type="AlphaFoldDB" id="A0A6L9LBP2"/>
<keyword evidence="3" id="KW-0547">Nucleotide-binding</keyword>
<reference evidence="6 7" key="1">
    <citation type="submission" date="2020-02" db="EMBL/GenBank/DDBJ databases">
        <title>Draft genome sequence of two Spirosoma agri KCTC 52727 and Spirosoma terrae KCTC 52035.</title>
        <authorList>
            <person name="Rojas J."/>
            <person name="Ambika Manirajan B."/>
            <person name="Suarez C."/>
            <person name="Ratering S."/>
            <person name="Schnell S."/>
        </authorList>
    </citation>
    <scope>NUCLEOTIDE SEQUENCE [LARGE SCALE GENOMIC DNA]</scope>
    <source>
        <strain evidence="6 7">KCTC 52035</strain>
    </source>
</reference>
<dbReference type="CDD" id="cd03230">
    <property type="entry name" value="ABC_DR_subfamily_A"/>
    <property type="match status" value="1"/>
</dbReference>
<dbReference type="RefSeq" id="WP_163951937.1">
    <property type="nucleotide sequence ID" value="NZ_JAAFZH010000009.1"/>
</dbReference>
<dbReference type="EMBL" id="JAAFZH010000009">
    <property type="protein sequence ID" value="NDU96957.1"/>
    <property type="molecule type" value="Genomic_DNA"/>
</dbReference>
<proteinExistence type="inferred from homology"/>
<evidence type="ECO:0000256" key="4">
    <source>
        <dbReference type="ARBA" id="ARBA00022840"/>
    </source>
</evidence>
<dbReference type="PROSITE" id="PS50893">
    <property type="entry name" value="ABC_TRANSPORTER_2"/>
    <property type="match status" value="1"/>
</dbReference>
<dbReference type="InterPro" id="IPR003593">
    <property type="entry name" value="AAA+_ATPase"/>
</dbReference>
<dbReference type="GO" id="GO:0005524">
    <property type="term" value="F:ATP binding"/>
    <property type="evidence" value="ECO:0007669"/>
    <property type="project" value="UniProtKB-KW"/>
</dbReference>
<feature type="domain" description="ABC transporter" evidence="5">
    <location>
        <begin position="3"/>
        <end position="232"/>
    </location>
</feature>
<comment type="caution">
    <text evidence="6">The sequence shown here is derived from an EMBL/GenBank/DDBJ whole genome shotgun (WGS) entry which is preliminary data.</text>
</comment>
<keyword evidence="4 6" id="KW-0067">ATP-binding</keyword>
<dbReference type="InterPro" id="IPR019864">
    <property type="entry name" value="Motility-assoc_ABC_GldA"/>
</dbReference>
<dbReference type="Proteomes" id="UP000474175">
    <property type="component" value="Unassembled WGS sequence"/>
</dbReference>
<dbReference type="InterPro" id="IPR027417">
    <property type="entry name" value="P-loop_NTPase"/>
</dbReference>
<dbReference type="GO" id="GO:0016887">
    <property type="term" value="F:ATP hydrolysis activity"/>
    <property type="evidence" value="ECO:0007669"/>
    <property type="project" value="InterPro"/>
</dbReference>
<protein>
    <submittedName>
        <fullName evidence="6">Gliding motility-associated ABC transporter ATP-binding subunit GldA</fullName>
    </submittedName>
</protein>
<dbReference type="SMART" id="SM00382">
    <property type="entry name" value="AAA"/>
    <property type="match status" value="1"/>
</dbReference>
<dbReference type="PANTHER" id="PTHR43335">
    <property type="entry name" value="ABC TRANSPORTER, ATP-BINDING PROTEIN"/>
    <property type="match status" value="1"/>
</dbReference>
<evidence type="ECO:0000259" key="5">
    <source>
        <dbReference type="PROSITE" id="PS50893"/>
    </source>
</evidence>
<dbReference type="Gene3D" id="3.40.50.300">
    <property type="entry name" value="P-loop containing nucleotide triphosphate hydrolases"/>
    <property type="match status" value="1"/>
</dbReference>
<dbReference type="SUPFAM" id="SSF52540">
    <property type="entry name" value="P-loop containing nucleoside triphosphate hydrolases"/>
    <property type="match status" value="1"/>
</dbReference>
<accession>A0A6L9LBP2</accession>
<dbReference type="Pfam" id="PF00005">
    <property type="entry name" value="ABC_tran"/>
    <property type="match status" value="1"/>
</dbReference>
<dbReference type="NCBIfam" id="TIGR03522">
    <property type="entry name" value="GldA_ABC_ATP"/>
    <property type="match status" value="1"/>
</dbReference>
<keyword evidence="2" id="KW-0813">Transport</keyword>
<organism evidence="6 7">
    <name type="scientific">Spirosoma terrae</name>
    <dbReference type="NCBI Taxonomy" id="1968276"/>
    <lineage>
        <taxon>Bacteria</taxon>
        <taxon>Pseudomonadati</taxon>
        <taxon>Bacteroidota</taxon>
        <taxon>Cytophagia</taxon>
        <taxon>Cytophagales</taxon>
        <taxon>Cytophagaceae</taxon>
        <taxon>Spirosoma</taxon>
    </lineage>
</organism>
<keyword evidence="7" id="KW-1185">Reference proteome</keyword>
<sequence length="305" mass="33528">MSIQVKNLTKEYNQQRAVNQISLTVQPGEIVGFLGPNGAGKSTTMKIATGYLPPTDGTVEVNGFDVRTNPMDVRKSVGYLPEHNPLYLDLYVKEYLRFSGSLHGLRSDELGKRISETIELVGLGREQHKRISQLSKGYRQRVGLAQALLHNPPVLILDEPTTGLDPNQLAEIRQVIRDAGRNKTVLFSTHIMQEVEAVCDRVVIINRGQIVADSPLSQLRSSSASNAIVVVAEFENDLPQPAILSAIQGVDSIEPLGKGQYRIKAGPTVDLRAAIFRLAADQNLTLVGLRQQENSLEGIFKELTK</sequence>